<proteinExistence type="predicted"/>
<dbReference type="Proteomes" id="UP001056778">
    <property type="component" value="Chromosome 4"/>
</dbReference>
<name>A0ACB9TB69_HOLOL</name>
<keyword evidence="2" id="KW-1185">Reference proteome</keyword>
<sequence length="122" mass="13800">MTHLPQSRVRTIMKTADGADNIGKEAVLLSTRATEMFIKLLVKEGYRNTNCAKKLNYNNLVNVIHNTSRFEFLEIVIPKKITVRQYKELLAKRENPQRDKGSSSDENSVSESDGNNSDVISD</sequence>
<organism evidence="1 2">
    <name type="scientific">Holotrichia oblita</name>
    <name type="common">Chafer beetle</name>
    <dbReference type="NCBI Taxonomy" id="644536"/>
    <lineage>
        <taxon>Eukaryota</taxon>
        <taxon>Metazoa</taxon>
        <taxon>Ecdysozoa</taxon>
        <taxon>Arthropoda</taxon>
        <taxon>Hexapoda</taxon>
        <taxon>Insecta</taxon>
        <taxon>Pterygota</taxon>
        <taxon>Neoptera</taxon>
        <taxon>Endopterygota</taxon>
        <taxon>Coleoptera</taxon>
        <taxon>Polyphaga</taxon>
        <taxon>Scarabaeiformia</taxon>
        <taxon>Scarabaeidae</taxon>
        <taxon>Melolonthinae</taxon>
        <taxon>Holotrichia</taxon>
    </lineage>
</organism>
<protein>
    <submittedName>
        <fullName evidence="1">Histone-like transcription factor ccaat-related</fullName>
    </submittedName>
</protein>
<reference evidence="1" key="1">
    <citation type="submission" date="2022-04" db="EMBL/GenBank/DDBJ databases">
        <title>Chromosome-scale genome assembly of Holotrichia oblita Faldermann.</title>
        <authorList>
            <person name="Rongchong L."/>
        </authorList>
    </citation>
    <scope>NUCLEOTIDE SEQUENCE</scope>
    <source>
        <strain evidence="1">81SQS9</strain>
    </source>
</reference>
<dbReference type="EMBL" id="CM043018">
    <property type="protein sequence ID" value="KAI4464037.1"/>
    <property type="molecule type" value="Genomic_DNA"/>
</dbReference>
<gene>
    <name evidence="1" type="ORF">MML48_4g00005909</name>
</gene>
<comment type="caution">
    <text evidence="1">The sequence shown here is derived from an EMBL/GenBank/DDBJ whole genome shotgun (WGS) entry which is preliminary data.</text>
</comment>
<evidence type="ECO:0000313" key="2">
    <source>
        <dbReference type="Proteomes" id="UP001056778"/>
    </source>
</evidence>
<evidence type="ECO:0000313" key="1">
    <source>
        <dbReference type="EMBL" id="KAI4464037.1"/>
    </source>
</evidence>
<accession>A0ACB9TB69</accession>